<evidence type="ECO:0000313" key="3">
    <source>
        <dbReference type="Proteomes" id="UP000315369"/>
    </source>
</evidence>
<evidence type="ECO:0000313" key="2">
    <source>
        <dbReference type="EMBL" id="TQF16027.1"/>
    </source>
</evidence>
<dbReference type="OrthoDB" id="5382843at2"/>
<sequence length="117" mass="12849">MSPQPSAPWTSYDGGTSLGWMGTQGGTIARDEDQEGQLRLTYEVDDSRSFHAITCSVTGWLLHHRFFDNAEQAMEAFEAMKPAMEDLRAQLREGGPGSPEEARRGGPVLAAFLARFS</sequence>
<dbReference type="Proteomes" id="UP000315369">
    <property type="component" value="Unassembled WGS sequence"/>
</dbReference>
<name>A0A540X434_9BACT</name>
<keyword evidence="3" id="KW-1185">Reference proteome</keyword>
<organism evidence="2 3">
    <name type="scientific">Myxococcus llanfairpwllgwyngyllgogerychwyrndrobwllllantysiliogogogochensis</name>
    <dbReference type="NCBI Taxonomy" id="2590453"/>
    <lineage>
        <taxon>Bacteria</taxon>
        <taxon>Pseudomonadati</taxon>
        <taxon>Myxococcota</taxon>
        <taxon>Myxococcia</taxon>
        <taxon>Myxococcales</taxon>
        <taxon>Cystobacterineae</taxon>
        <taxon>Myxococcaceae</taxon>
        <taxon>Myxococcus</taxon>
    </lineage>
</organism>
<dbReference type="EMBL" id="VIFM01000031">
    <property type="protein sequence ID" value="TQF16027.1"/>
    <property type="molecule type" value="Genomic_DNA"/>
</dbReference>
<dbReference type="AlphaFoldDB" id="A0A540X434"/>
<feature type="region of interest" description="Disordered" evidence="1">
    <location>
        <begin position="1"/>
        <end position="33"/>
    </location>
</feature>
<gene>
    <name evidence="2" type="ORF">FJV41_10680</name>
</gene>
<comment type="caution">
    <text evidence="2">The sequence shown here is derived from an EMBL/GenBank/DDBJ whole genome shotgun (WGS) entry which is preliminary data.</text>
</comment>
<protein>
    <submittedName>
        <fullName evidence="2">Uncharacterized protein</fullName>
    </submittedName>
</protein>
<proteinExistence type="predicted"/>
<reference evidence="2 3" key="1">
    <citation type="submission" date="2019-06" db="EMBL/GenBank/DDBJ databases">
        <authorList>
            <person name="Livingstone P."/>
            <person name="Whitworth D."/>
        </authorList>
    </citation>
    <scope>NUCLEOTIDE SEQUENCE [LARGE SCALE GENOMIC DNA]</scope>
    <source>
        <strain evidence="2 3">AM401</strain>
    </source>
</reference>
<dbReference type="RefSeq" id="WP_141642337.1">
    <property type="nucleotide sequence ID" value="NZ_VIFM01000031.1"/>
</dbReference>
<accession>A0A540X434</accession>
<evidence type="ECO:0000256" key="1">
    <source>
        <dbReference type="SAM" id="MobiDB-lite"/>
    </source>
</evidence>